<evidence type="ECO:0000313" key="3">
    <source>
        <dbReference type="Proteomes" id="UP001141253"/>
    </source>
</evidence>
<accession>A0ABQ9BKP4</accession>
<evidence type="ECO:0000313" key="2">
    <source>
        <dbReference type="EMBL" id="KAJ6387704.1"/>
    </source>
</evidence>
<gene>
    <name evidence="2" type="ORF">OIU77_026308</name>
</gene>
<reference evidence="2" key="2">
    <citation type="journal article" date="2023" name="Int. J. Mol. Sci.">
        <title>De Novo Assembly and Annotation of 11 Diverse Shrub Willow (Salix) Genomes Reveals Novel Gene Organization in Sex-Linked Regions.</title>
        <authorList>
            <person name="Hyden B."/>
            <person name="Feng K."/>
            <person name="Yates T.B."/>
            <person name="Jawdy S."/>
            <person name="Cereghino C."/>
            <person name="Smart L.B."/>
            <person name="Muchero W."/>
        </authorList>
    </citation>
    <scope>NUCLEOTIDE SEQUENCE</scope>
    <source>
        <tissue evidence="2">Shoot tip</tissue>
    </source>
</reference>
<comment type="caution">
    <text evidence="2">The sequence shown here is derived from an EMBL/GenBank/DDBJ whole genome shotgun (WGS) entry which is preliminary data.</text>
</comment>
<dbReference type="Proteomes" id="UP001141253">
    <property type="component" value="Chromosome 3"/>
</dbReference>
<organism evidence="2 3">
    <name type="scientific">Salix suchowensis</name>
    <dbReference type="NCBI Taxonomy" id="1278906"/>
    <lineage>
        <taxon>Eukaryota</taxon>
        <taxon>Viridiplantae</taxon>
        <taxon>Streptophyta</taxon>
        <taxon>Embryophyta</taxon>
        <taxon>Tracheophyta</taxon>
        <taxon>Spermatophyta</taxon>
        <taxon>Magnoliopsida</taxon>
        <taxon>eudicotyledons</taxon>
        <taxon>Gunneridae</taxon>
        <taxon>Pentapetalae</taxon>
        <taxon>rosids</taxon>
        <taxon>fabids</taxon>
        <taxon>Malpighiales</taxon>
        <taxon>Salicaceae</taxon>
        <taxon>Saliceae</taxon>
        <taxon>Salix</taxon>
    </lineage>
</organism>
<keyword evidence="3" id="KW-1185">Reference proteome</keyword>
<protein>
    <submittedName>
        <fullName evidence="2">Uncharacterized protein</fullName>
    </submittedName>
</protein>
<evidence type="ECO:0000256" key="1">
    <source>
        <dbReference type="SAM" id="MobiDB-lite"/>
    </source>
</evidence>
<sequence>MTATSASSSASTTTGPKVSLFAAKSGFVIPKNKLSGSLVPIFKGGKKPGGNVAVNGESTNQVQRKTKWGPDLTQDADVRK</sequence>
<proteinExistence type="predicted"/>
<name>A0ABQ9BKP4_9ROSI</name>
<feature type="region of interest" description="Disordered" evidence="1">
    <location>
        <begin position="46"/>
        <end position="80"/>
    </location>
</feature>
<reference evidence="2" key="1">
    <citation type="submission" date="2022-10" db="EMBL/GenBank/DDBJ databases">
        <authorList>
            <person name="Hyden B.L."/>
            <person name="Feng K."/>
            <person name="Yates T."/>
            <person name="Jawdy S."/>
            <person name="Smart L.B."/>
            <person name="Muchero W."/>
        </authorList>
    </citation>
    <scope>NUCLEOTIDE SEQUENCE</scope>
    <source>
        <tissue evidence="2">Shoot tip</tissue>
    </source>
</reference>
<dbReference type="EMBL" id="JAPFFI010000007">
    <property type="protein sequence ID" value="KAJ6387704.1"/>
    <property type="molecule type" value="Genomic_DNA"/>
</dbReference>